<keyword evidence="4 8" id="KW-1133">Transmembrane helix</keyword>
<feature type="transmembrane region" description="Helical" evidence="8">
    <location>
        <begin position="280"/>
        <end position="301"/>
    </location>
</feature>
<protein>
    <submittedName>
        <fullName evidence="10">NADH dehydrogenase subunit M</fullName>
    </submittedName>
</protein>
<evidence type="ECO:0000256" key="3">
    <source>
        <dbReference type="ARBA" id="ARBA00022692"/>
    </source>
</evidence>
<sequence length="517" mass="55206">MTFPWLTTLIALPALGAVLTALVPSGRGVLAKQVALTGALATLAVGAVISLQYLFDLDVGVEAERYEWIPQFGASWALDVNGISLALIGLTVVATPIVALAMWREAEPDKRDPKTFFALLLAVEALTLTAFASRDLLLFYLVFEAMLIPLYFMIGMYGGPQRRYAAVKFLLYNLAGGLIMLAAVIGVYVLSVDAGSGTFFVPDLVALDIAEDTQRWLFLGFMIAFAIKAPLWPFHTWLPDAAAEATPANAAFLSGVVDKVGTFGMIALALPLFPDAARDFAPVIVTLAVVSIVYGALLAIGQTDMKRLIGYTSISHFGFIVLGIFALTGESASGATLYMVNHGLSTIALFVVVGFMIARRGSRLVGDYGGVQKPAPKLAGVFLFAALSGLALPPLSTFLSEFLVISGTFLQYREAAIVATLGIVLAALYMLWLYQRTMTGPVQAGNEDTPDLRRREVAVVTPLIALILVIGFFPKPLVDVIDEAVEPTLTEVDVDQPGPLAPVADETAEHSNEGTEQ</sequence>
<feature type="domain" description="NADH:quinone oxidoreductase/Mrp antiporter transmembrane" evidence="9">
    <location>
        <begin position="133"/>
        <end position="424"/>
    </location>
</feature>
<feature type="transmembrane region" description="Helical" evidence="8">
    <location>
        <begin position="138"/>
        <end position="157"/>
    </location>
</feature>
<feature type="transmembrane region" description="Helical" evidence="8">
    <location>
        <begin position="169"/>
        <end position="190"/>
    </location>
</feature>
<feature type="transmembrane region" description="Helical" evidence="8">
    <location>
        <begin position="308"/>
        <end position="327"/>
    </location>
</feature>
<evidence type="ECO:0000313" key="10">
    <source>
        <dbReference type="EMBL" id="PSK96347.1"/>
    </source>
</evidence>
<comment type="subcellular location">
    <subcellularLocation>
        <location evidence="1">Endomembrane system</location>
        <topology evidence="1">Multi-pass membrane protein</topology>
    </subcellularLocation>
    <subcellularLocation>
        <location evidence="6">Membrane</location>
        <topology evidence="6">Multi-pass membrane protein</topology>
    </subcellularLocation>
</comment>
<evidence type="ECO:0000256" key="5">
    <source>
        <dbReference type="ARBA" id="ARBA00023136"/>
    </source>
</evidence>
<dbReference type="GO" id="GO:0048039">
    <property type="term" value="F:ubiquinone binding"/>
    <property type="evidence" value="ECO:0007669"/>
    <property type="project" value="TreeGrafter"/>
</dbReference>
<evidence type="ECO:0000256" key="1">
    <source>
        <dbReference type="ARBA" id="ARBA00004127"/>
    </source>
</evidence>
<feature type="transmembrane region" description="Helical" evidence="8">
    <location>
        <begin position="339"/>
        <end position="358"/>
    </location>
</feature>
<feature type="compositionally biased region" description="Basic and acidic residues" evidence="7">
    <location>
        <begin position="507"/>
        <end position="517"/>
    </location>
</feature>
<gene>
    <name evidence="10" type="ORF">CLV30_1266</name>
</gene>
<feature type="transmembrane region" description="Helical" evidence="8">
    <location>
        <begin position="250"/>
        <end position="274"/>
    </location>
</feature>
<dbReference type="GO" id="GO:0003954">
    <property type="term" value="F:NADH dehydrogenase activity"/>
    <property type="evidence" value="ECO:0007669"/>
    <property type="project" value="TreeGrafter"/>
</dbReference>
<dbReference type="NCBIfam" id="TIGR01972">
    <property type="entry name" value="NDH_I_M"/>
    <property type="match status" value="1"/>
</dbReference>
<keyword evidence="11" id="KW-1185">Reference proteome</keyword>
<keyword evidence="3 6" id="KW-0812">Transmembrane</keyword>
<evidence type="ECO:0000256" key="7">
    <source>
        <dbReference type="SAM" id="MobiDB-lite"/>
    </source>
</evidence>
<dbReference type="GO" id="GO:0008137">
    <property type="term" value="F:NADH dehydrogenase (ubiquinone) activity"/>
    <property type="evidence" value="ECO:0007669"/>
    <property type="project" value="InterPro"/>
</dbReference>
<dbReference type="EMBL" id="PYGE01000026">
    <property type="protein sequence ID" value="PSK96347.1"/>
    <property type="molecule type" value="Genomic_DNA"/>
</dbReference>
<dbReference type="NCBIfam" id="NF004500">
    <property type="entry name" value="PRK05846.1-4"/>
    <property type="match status" value="1"/>
</dbReference>
<feature type="transmembrane region" description="Helical" evidence="8">
    <location>
        <begin position="378"/>
        <end position="395"/>
    </location>
</feature>
<evidence type="ECO:0000256" key="2">
    <source>
        <dbReference type="ARBA" id="ARBA00009025"/>
    </source>
</evidence>
<evidence type="ECO:0000259" key="9">
    <source>
        <dbReference type="Pfam" id="PF00361"/>
    </source>
</evidence>
<feature type="transmembrane region" description="Helical" evidence="8">
    <location>
        <begin position="83"/>
        <end position="103"/>
    </location>
</feature>
<keyword evidence="5 8" id="KW-0472">Membrane</keyword>
<dbReference type="InterPro" id="IPR003918">
    <property type="entry name" value="NADH_UbQ_OxRdtase"/>
</dbReference>
<dbReference type="PANTHER" id="PTHR43507:SF1">
    <property type="entry name" value="NADH-UBIQUINONE OXIDOREDUCTASE CHAIN 4"/>
    <property type="match status" value="1"/>
</dbReference>
<feature type="transmembrane region" description="Helical" evidence="8">
    <location>
        <begin position="216"/>
        <end position="238"/>
    </location>
</feature>
<comment type="similarity">
    <text evidence="2">Belongs to the complex I subunit 4 family.</text>
</comment>
<accession>A0A2P8DGJ8</accession>
<organism evidence="10 11">
    <name type="scientific">Haloactinopolyspora alba</name>
    <dbReference type="NCBI Taxonomy" id="648780"/>
    <lineage>
        <taxon>Bacteria</taxon>
        <taxon>Bacillati</taxon>
        <taxon>Actinomycetota</taxon>
        <taxon>Actinomycetes</taxon>
        <taxon>Jiangellales</taxon>
        <taxon>Jiangellaceae</taxon>
        <taxon>Haloactinopolyspora</taxon>
    </lineage>
</organism>
<dbReference type="InterPro" id="IPR010227">
    <property type="entry name" value="NADH_Q_OxRdtase_chainM/4"/>
</dbReference>
<dbReference type="InterPro" id="IPR001750">
    <property type="entry name" value="ND/Mrp_TM"/>
</dbReference>
<evidence type="ECO:0000256" key="6">
    <source>
        <dbReference type="RuleBase" id="RU000320"/>
    </source>
</evidence>
<dbReference type="GO" id="GO:0012505">
    <property type="term" value="C:endomembrane system"/>
    <property type="evidence" value="ECO:0007669"/>
    <property type="project" value="UniProtKB-SubCell"/>
</dbReference>
<evidence type="ECO:0000256" key="8">
    <source>
        <dbReference type="SAM" id="Phobius"/>
    </source>
</evidence>
<feature type="transmembrane region" description="Helical" evidence="8">
    <location>
        <begin position="115"/>
        <end position="132"/>
    </location>
</feature>
<name>A0A2P8DGJ8_9ACTN</name>
<dbReference type="PANTHER" id="PTHR43507">
    <property type="entry name" value="NADH-UBIQUINONE OXIDOREDUCTASE CHAIN 4"/>
    <property type="match status" value="1"/>
</dbReference>
<dbReference type="Pfam" id="PF00361">
    <property type="entry name" value="Proton_antipo_M"/>
    <property type="match status" value="1"/>
</dbReference>
<dbReference type="GO" id="GO:0016020">
    <property type="term" value="C:membrane"/>
    <property type="evidence" value="ECO:0007669"/>
    <property type="project" value="UniProtKB-SubCell"/>
</dbReference>
<dbReference type="PRINTS" id="PR01437">
    <property type="entry name" value="NUOXDRDTASE4"/>
</dbReference>
<feature type="transmembrane region" description="Helical" evidence="8">
    <location>
        <begin position="6"/>
        <end position="23"/>
    </location>
</feature>
<dbReference type="OrthoDB" id="9768329at2"/>
<feature type="region of interest" description="Disordered" evidence="7">
    <location>
        <begin position="492"/>
        <end position="517"/>
    </location>
</feature>
<evidence type="ECO:0000256" key="4">
    <source>
        <dbReference type="ARBA" id="ARBA00022989"/>
    </source>
</evidence>
<feature type="transmembrane region" description="Helical" evidence="8">
    <location>
        <begin position="35"/>
        <end position="55"/>
    </location>
</feature>
<feature type="transmembrane region" description="Helical" evidence="8">
    <location>
        <begin position="455"/>
        <end position="473"/>
    </location>
</feature>
<dbReference type="GO" id="GO:0042773">
    <property type="term" value="P:ATP synthesis coupled electron transport"/>
    <property type="evidence" value="ECO:0007669"/>
    <property type="project" value="InterPro"/>
</dbReference>
<dbReference type="GO" id="GO:0015990">
    <property type="term" value="P:electron transport coupled proton transport"/>
    <property type="evidence" value="ECO:0007669"/>
    <property type="project" value="TreeGrafter"/>
</dbReference>
<dbReference type="Proteomes" id="UP000243528">
    <property type="component" value="Unassembled WGS sequence"/>
</dbReference>
<feature type="transmembrane region" description="Helical" evidence="8">
    <location>
        <begin position="415"/>
        <end position="434"/>
    </location>
</feature>
<comment type="caution">
    <text evidence="10">The sequence shown here is derived from an EMBL/GenBank/DDBJ whole genome shotgun (WGS) entry which is preliminary data.</text>
</comment>
<dbReference type="AlphaFoldDB" id="A0A2P8DGJ8"/>
<evidence type="ECO:0000313" key="11">
    <source>
        <dbReference type="Proteomes" id="UP000243528"/>
    </source>
</evidence>
<reference evidence="10 11" key="1">
    <citation type="submission" date="2018-03" db="EMBL/GenBank/DDBJ databases">
        <title>Genomic Encyclopedia of Archaeal and Bacterial Type Strains, Phase II (KMG-II): from individual species to whole genera.</title>
        <authorList>
            <person name="Goeker M."/>
        </authorList>
    </citation>
    <scope>NUCLEOTIDE SEQUENCE [LARGE SCALE GENOMIC DNA]</scope>
    <source>
        <strain evidence="10 11">DSM 45211</strain>
    </source>
</reference>
<proteinExistence type="inferred from homology"/>